<gene>
    <name evidence="1" type="ORF">FRX31_033520</name>
</gene>
<keyword evidence="2" id="KW-1185">Reference proteome</keyword>
<name>A0A7J6UXI1_THATH</name>
<dbReference type="AlphaFoldDB" id="A0A7J6UXI1"/>
<sequence>MSVSHENWLGTGCLAPDIISPDCNQLSLASAASREFKIPLIPVENQSRLWEAYQMMKQDSPADKRIWPHDTSGFLSLFGDCYMELLPPIRQLWAVTSL</sequence>
<evidence type="ECO:0000313" key="1">
    <source>
        <dbReference type="EMBL" id="KAF5176892.1"/>
    </source>
</evidence>
<proteinExistence type="predicted"/>
<reference evidence="1 2" key="1">
    <citation type="submission" date="2020-06" db="EMBL/GenBank/DDBJ databases">
        <title>Transcriptomic and genomic resources for Thalictrum thalictroides and T. hernandezii: Facilitating candidate gene discovery in an emerging model plant lineage.</title>
        <authorList>
            <person name="Arias T."/>
            <person name="Riano-Pachon D.M."/>
            <person name="Di Stilio V.S."/>
        </authorList>
    </citation>
    <scope>NUCLEOTIDE SEQUENCE [LARGE SCALE GENOMIC DNA]</scope>
    <source>
        <strain evidence="2">cv. WT478/WT964</strain>
        <tissue evidence="1">Leaves</tissue>
    </source>
</reference>
<accession>A0A7J6UXI1</accession>
<evidence type="ECO:0000313" key="2">
    <source>
        <dbReference type="Proteomes" id="UP000554482"/>
    </source>
</evidence>
<dbReference type="OrthoDB" id="1210581at2759"/>
<dbReference type="Proteomes" id="UP000554482">
    <property type="component" value="Unassembled WGS sequence"/>
</dbReference>
<protein>
    <submittedName>
        <fullName evidence="1">Uncharacterized protein</fullName>
    </submittedName>
</protein>
<organism evidence="1 2">
    <name type="scientific">Thalictrum thalictroides</name>
    <name type="common">Rue-anemone</name>
    <name type="synonym">Anemone thalictroides</name>
    <dbReference type="NCBI Taxonomy" id="46969"/>
    <lineage>
        <taxon>Eukaryota</taxon>
        <taxon>Viridiplantae</taxon>
        <taxon>Streptophyta</taxon>
        <taxon>Embryophyta</taxon>
        <taxon>Tracheophyta</taxon>
        <taxon>Spermatophyta</taxon>
        <taxon>Magnoliopsida</taxon>
        <taxon>Ranunculales</taxon>
        <taxon>Ranunculaceae</taxon>
        <taxon>Thalictroideae</taxon>
        <taxon>Thalictrum</taxon>
    </lineage>
</organism>
<comment type="caution">
    <text evidence="1">The sequence shown here is derived from an EMBL/GenBank/DDBJ whole genome shotgun (WGS) entry which is preliminary data.</text>
</comment>
<dbReference type="EMBL" id="JABWDY010042121">
    <property type="protein sequence ID" value="KAF5176892.1"/>
    <property type="molecule type" value="Genomic_DNA"/>
</dbReference>